<accession>A0A1T3NUG9</accession>
<evidence type="ECO:0000259" key="1">
    <source>
        <dbReference type="Pfam" id="PF13340"/>
    </source>
</evidence>
<sequence length="123" mass="13578">MLRVMVGDALSGRLVSDRLWELVVPLLPGFGVRRQGGGRAPVEERAVFTAVVFVLTSGCAWRQLPACFGVASPTAHRRFTVWTNAGVWPRLRRAVLDHPDSRDEIEWGEAIALAATARRTRDA</sequence>
<name>A0A1T3NUG9_9ACTN</name>
<dbReference type="PANTHER" id="PTHR46637">
    <property type="entry name" value="TIS1421-TRANSPOSASE PROTEIN A"/>
    <property type="match status" value="1"/>
</dbReference>
<keyword evidence="3" id="KW-1185">Reference proteome</keyword>
<dbReference type="STRING" id="159449.B4N89_05280"/>
<feature type="domain" description="Insertion element IS402-like" evidence="1">
    <location>
        <begin position="15"/>
        <end position="91"/>
    </location>
</feature>
<protein>
    <recommendedName>
        <fullName evidence="1">Insertion element IS402-like domain-containing protein</fullName>
    </recommendedName>
</protein>
<comment type="caution">
    <text evidence="2">The sequence shown here is derived from an EMBL/GenBank/DDBJ whole genome shotgun (WGS) entry which is preliminary data.</text>
</comment>
<dbReference type="PANTHER" id="PTHR46637:SF1">
    <property type="entry name" value="BLL5188 PROTEIN"/>
    <property type="match status" value="1"/>
</dbReference>
<dbReference type="EMBL" id="MWQN01000001">
    <property type="protein sequence ID" value="OPC80436.1"/>
    <property type="molecule type" value="Genomic_DNA"/>
</dbReference>
<dbReference type="AlphaFoldDB" id="A0A1T3NUG9"/>
<evidence type="ECO:0000313" key="2">
    <source>
        <dbReference type="EMBL" id="OPC80436.1"/>
    </source>
</evidence>
<proteinExistence type="predicted"/>
<dbReference type="InterPro" id="IPR052909">
    <property type="entry name" value="Transposase_6_like"/>
</dbReference>
<reference evidence="2 3" key="1">
    <citation type="submission" date="2017-03" db="EMBL/GenBank/DDBJ databases">
        <title>Draft genome sequence of Streptomyces scabrisporus NF3, endophyte isolated from Amphipterygium adstringens.</title>
        <authorList>
            <person name="Vazquez M."/>
            <person name="Ceapa C.D."/>
            <person name="Rodriguez Luna D."/>
            <person name="Sanchez Esquivel S."/>
        </authorList>
    </citation>
    <scope>NUCLEOTIDE SEQUENCE [LARGE SCALE GENOMIC DNA]</scope>
    <source>
        <strain evidence="2 3">NF3</strain>
    </source>
</reference>
<gene>
    <name evidence="2" type="ORF">B4N89_05280</name>
</gene>
<dbReference type="Pfam" id="PF13340">
    <property type="entry name" value="DUF4096"/>
    <property type="match status" value="1"/>
</dbReference>
<organism evidence="2 3">
    <name type="scientific">Embleya scabrispora</name>
    <dbReference type="NCBI Taxonomy" id="159449"/>
    <lineage>
        <taxon>Bacteria</taxon>
        <taxon>Bacillati</taxon>
        <taxon>Actinomycetota</taxon>
        <taxon>Actinomycetes</taxon>
        <taxon>Kitasatosporales</taxon>
        <taxon>Streptomycetaceae</taxon>
        <taxon>Embleya</taxon>
    </lineage>
</organism>
<dbReference type="Proteomes" id="UP000190037">
    <property type="component" value="Unassembled WGS sequence"/>
</dbReference>
<evidence type="ECO:0000313" key="3">
    <source>
        <dbReference type="Proteomes" id="UP000190037"/>
    </source>
</evidence>
<dbReference type="InterPro" id="IPR025161">
    <property type="entry name" value="IS402-like_dom"/>
</dbReference>